<keyword evidence="1" id="KW-1133">Transmembrane helix</keyword>
<dbReference type="EMBL" id="CAJNOR010014584">
    <property type="protein sequence ID" value="CAF1678909.1"/>
    <property type="molecule type" value="Genomic_DNA"/>
</dbReference>
<proteinExistence type="predicted"/>
<feature type="transmembrane region" description="Helical" evidence="1">
    <location>
        <begin position="30"/>
        <end position="56"/>
    </location>
</feature>
<evidence type="ECO:0000313" key="3">
    <source>
        <dbReference type="Proteomes" id="UP000663828"/>
    </source>
</evidence>
<keyword evidence="3" id="KW-1185">Reference proteome</keyword>
<evidence type="ECO:0000313" key="2">
    <source>
        <dbReference type="EMBL" id="CAF1678909.1"/>
    </source>
</evidence>
<reference evidence="2" key="1">
    <citation type="submission" date="2021-02" db="EMBL/GenBank/DDBJ databases">
        <authorList>
            <person name="Nowell W R."/>
        </authorList>
    </citation>
    <scope>NUCLEOTIDE SEQUENCE</scope>
</reference>
<sequence length="386" mass="43033">MTNSISQTIYNALVKLNLFKKPLLDDQPRTVLIGICETFVYVILVLGAIGIITTYYTVTERVVTKTIENPTLTMYLSLYNQYKSSLTCPCTQIAVPYKKFLTVNPSYHQYCSSYYNSKAWLEIVQSIDLYLERAGNPTIASPTSIFIALSDFCRFSGETVNDSLASFYQSSLISGYTIQPDIFESQAEAIVNLFISSTSNSFKRSAALIRRILANDQVLRGAHGTNFYATVDTTQQTSDTGVKFAFRTITTANNTPCYCYIDSSCADVAYIQSLNPNSPSLLVPGVYVGCSIIESLYISTLQVFYDSAFIASLNIPSNVPVVPLNRTVPSRYNTTTPLGSIIEQLFVEDWNTTYAFEDYYIGCQPSSCSYIVQIRRETVEILTPVL</sequence>
<dbReference type="Proteomes" id="UP000663828">
    <property type="component" value="Unassembled WGS sequence"/>
</dbReference>
<accession>A0A816GXA6</accession>
<keyword evidence="1" id="KW-0472">Membrane</keyword>
<dbReference type="AlphaFoldDB" id="A0A816GXA6"/>
<evidence type="ECO:0000256" key="1">
    <source>
        <dbReference type="SAM" id="Phobius"/>
    </source>
</evidence>
<comment type="caution">
    <text evidence="2">The sequence shown here is derived from an EMBL/GenBank/DDBJ whole genome shotgun (WGS) entry which is preliminary data.</text>
</comment>
<keyword evidence="1" id="KW-0812">Transmembrane</keyword>
<name>A0A816GXA6_ADIRI</name>
<gene>
    <name evidence="2" type="ORF">XAT740_LOCUS60162</name>
</gene>
<organism evidence="2 3">
    <name type="scientific">Adineta ricciae</name>
    <name type="common">Rotifer</name>
    <dbReference type="NCBI Taxonomy" id="249248"/>
    <lineage>
        <taxon>Eukaryota</taxon>
        <taxon>Metazoa</taxon>
        <taxon>Spiralia</taxon>
        <taxon>Gnathifera</taxon>
        <taxon>Rotifera</taxon>
        <taxon>Eurotatoria</taxon>
        <taxon>Bdelloidea</taxon>
        <taxon>Adinetida</taxon>
        <taxon>Adinetidae</taxon>
        <taxon>Adineta</taxon>
    </lineage>
</organism>
<protein>
    <submittedName>
        <fullName evidence="2">Uncharacterized protein</fullName>
    </submittedName>
</protein>
<feature type="non-terminal residue" evidence="2">
    <location>
        <position position="386"/>
    </location>
</feature>